<protein>
    <submittedName>
        <fullName evidence="2">Mitogen-activated protein kinase kinase kinase 2</fullName>
    </submittedName>
</protein>
<dbReference type="InterPro" id="IPR008271">
    <property type="entry name" value="Ser/Thr_kinase_AS"/>
</dbReference>
<feature type="domain" description="Protein kinase" evidence="1">
    <location>
        <begin position="53"/>
        <end position="312"/>
    </location>
</feature>
<dbReference type="GO" id="GO:0016301">
    <property type="term" value="F:kinase activity"/>
    <property type="evidence" value="ECO:0007669"/>
    <property type="project" value="UniProtKB-KW"/>
</dbReference>
<sequence length="312" mass="35989">MPLSMNILQDMFKDHRDPGRTAEQFYAEQFRVLQRDWVSGIHHNIHRLEALPLRHIHPLGSGSQGSIDEVELSPTKERYARKKWFAGANLEKMKKRFFEEVEIIKKLAGHPHVLGLLASYTRDREFGLLLPLADCDLWQILTMDPPDRKELISDQDLLRSRSCLISGLWFMHKHGIKHKDIKPQNILLRQGFLKFTDFGLSRDISELSRSATDNADRGTFRYMAPEVTDYQERGRAADVFSLACVLLEIQSILFGFSVDDTHSFSALGPFHQNLPRICSWIDYTSHLPFPNLIVLDSDFKDAFTRIEAPNID</sequence>
<dbReference type="SMART" id="SM00220">
    <property type="entry name" value="S_TKc"/>
    <property type="match status" value="1"/>
</dbReference>
<dbReference type="Pfam" id="PF00069">
    <property type="entry name" value="Pkinase"/>
    <property type="match status" value="1"/>
</dbReference>
<organism evidence="2 3">
    <name type="scientific">Diplodia intermedia</name>
    <dbReference type="NCBI Taxonomy" id="856260"/>
    <lineage>
        <taxon>Eukaryota</taxon>
        <taxon>Fungi</taxon>
        <taxon>Dikarya</taxon>
        <taxon>Ascomycota</taxon>
        <taxon>Pezizomycotina</taxon>
        <taxon>Dothideomycetes</taxon>
        <taxon>Dothideomycetes incertae sedis</taxon>
        <taxon>Botryosphaeriales</taxon>
        <taxon>Botryosphaeriaceae</taxon>
        <taxon>Diplodia</taxon>
    </lineage>
</organism>
<keyword evidence="2" id="KW-0808">Transferase</keyword>
<evidence type="ECO:0000313" key="2">
    <source>
        <dbReference type="EMBL" id="KAL1651927.1"/>
    </source>
</evidence>
<dbReference type="PROSITE" id="PS50011">
    <property type="entry name" value="PROTEIN_KINASE_DOM"/>
    <property type="match status" value="1"/>
</dbReference>
<dbReference type="Proteomes" id="UP001521184">
    <property type="component" value="Unassembled WGS sequence"/>
</dbReference>
<keyword evidence="3" id="KW-1185">Reference proteome</keyword>
<reference evidence="2 3" key="1">
    <citation type="journal article" date="2023" name="Plant Dis.">
        <title>First Report of Diplodia intermedia Causing Canker and Dieback Diseases on Apple Trees in Canada.</title>
        <authorList>
            <person name="Ellouze W."/>
            <person name="Ilyukhin E."/>
            <person name="Sulman M."/>
            <person name="Ali S."/>
        </authorList>
    </citation>
    <scope>NUCLEOTIDE SEQUENCE [LARGE SCALE GENOMIC DNA]</scope>
    <source>
        <strain evidence="2 3">M45-28</strain>
    </source>
</reference>
<proteinExistence type="predicted"/>
<dbReference type="PROSITE" id="PS00108">
    <property type="entry name" value="PROTEIN_KINASE_ST"/>
    <property type="match status" value="1"/>
</dbReference>
<gene>
    <name evidence="2" type="primary">MAP3K2</name>
    <name evidence="2" type="ORF">SLS58_000050</name>
</gene>
<dbReference type="Gene3D" id="1.10.510.10">
    <property type="entry name" value="Transferase(Phosphotransferase) domain 1"/>
    <property type="match status" value="1"/>
</dbReference>
<evidence type="ECO:0000259" key="1">
    <source>
        <dbReference type="PROSITE" id="PS50011"/>
    </source>
</evidence>
<dbReference type="PANTHER" id="PTHR24359:SF1">
    <property type="entry name" value="INHIBITOR OF NUCLEAR FACTOR KAPPA-B KINASE EPSILON SUBUNIT HOMOLOG 1-RELATED"/>
    <property type="match status" value="1"/>
</dbReference>
<dbReference type="PANTHER" id="PTHR24359">
    <property type="entry name" value="SERINE/THREONINE-PROTEIN KINASE SBK1"/>
    <property type="match status" value="1"/>
</dbReference>
<dbReference type="InterPro" id="IPR011009">
    <property type="entry name" value="Kinase-like_dom_sf"/>
</dbReference>
<keyword evidence="2" id="KW-0418">Kinase</keyword>
<dbReference type="InterPro" id="IPR000719">
    <property type="entry name" value="Prot_kinase_dom"/>
</dbReference>
<dbReference type="CDD" id="cd00180">
    <property type="entry name" value="PKc"/>
    <property type="match status" value="1"/>
</dbReference>
<accession>A0ABR3U4W0</accession>
<comment type="caution">
    <text evidence="2">The sequence shown here is derived from an EMBL/GenBank/DDBJ whole genome shotgun (WGS) entry which is preliminary data.</text>
</comment>
<dbReference type="SUPFAM" id="SSF56112">
    <property type="entry name" value="Protein kinase-like (PK-like)"/>
    <property type="match status" value="1"/>
</dbReference>
<name>A0ABR3U4W0_9PEZI</name>
<dbReference type="EMBL" id="JAKEKT020000001">
    <property type="protein sequence ID" value="KAL1651927.1"/>
    <property type="molecule type" value="Genomic_DNA"/>
</dbReference>
<evidence type="ECO:0000313" key="3">
    <source>
        <dbReference type="Proteomes" id="UP001521184"/>
    </source>
</evidence>